<accession>A0A955HWJ3</accession>
<evidence type="ECO:0000313" key="2">
    <source>
        <dbReference type="Proteomes" id="UP000748332"/>
    </source>
</evidence>
<dbReference type="SUPFAM" id="SSF53756">
    <property type="entry name" value="UDP-Glycosyltransferase/glycogen phosphorylase"/>
    <property type="match status" value="1"/>
</dbReference>
<evidence type="ECO:0000313" key="1">
    <source>
        <dbReference type="EMBL" id="MCA9374710.1"/>
    </source>
</evidence>
<dbReference type="AlphaFoldDB" id="A0A955HWJ3"/>
<gene>
    <name evidence="1" type="ORF">KC622_00090</name>
</gene>
<dbReference type="EMBL" id="JAGQLM010000004">
    <property type="protein sequence ID" value="MCA9374710.1"/>
    <property type="molecule type" value="Genomic_DNA"/>
</dbReference>
<dbReference type="Proteomes" id="UP000748332">
    <property type="component" value="Unassembled WGS sequence"/>
</dbReference>
<reference evidence="1" key="1">
    <citation type="submission" date="2020-04" db="EMBL/GenBank/DDBJ databases">
        <authorList>
            <person name="Zhang T."/>
        </authorList>
    </citation>
    <scope>NUCLEOTIDE SEQUENCE</scope>
    <source>
        <strain evidence="1">HKST-UBA16</strain>
    </source>
</reference>
<comment type="caution">
    <text evidence="1">The sequence shown here is derived from an EMBL/GenBank/DDBJ whole genome shotgun (WGS) entry which is preliminary data.</text>
</comment>
<organism evidence="1 2">
    <name type="scientific">Candidatus Dojkabacteria bacterium</name>
    <dbReference type="NCBI Taxonomy" id="2099670"/>
    <lineage>
        <taxon>Bacteria</taxon>
        <taxon>Candidatus Dojkabacteria</taxon>
    </lineage>
</organism>
<name>A0A955HWJ3_9BACT</name>
<reference evidence="1" key="2">
    <citation type="journal article" date="2021" name="Microbiome">
        <title>Successional dynamics and alternative stable states in a saline activated sludge microbial community over 9 years.</title>
        <authorList>
            <person name="Wang Y."/>
            <person name="Ye J."/>
            <person name="Ju F."/>
            <person name="Liu L."/>
            <person name="Boyd J.A."/>
            <person name="Deng Y."/>
            <person name="Parks D.H."/>
            <person name="Jiang X."/>
            <person name="Yin X."/>
            <person name="Woodcroft B.J."/>
            <person name="Tyson G.W."/>
            <person name="Hugenholtz P."/>
            <person name="Polz M.F."/>
            <person name="Zhang T."/>
        </authorList>
    </citation>
    <scope>NUCLEOTIDE SEQUENCE</scope>
    <source>
        <strain evidence="1">HKST-UBA16</strain>
    </source>
</reference>
<evidence type="ECO:0008006" key="3">
    <source>
        <dbReference type="Google" id="ProtNLM"/>
    </source>
</evidence>
<dbReference type="Gene3D" id="3.40.50.11090">
    <property type="match status" value="1"/>
</dbReference>
<feature type="non-terminal residue" evidence="1">
    <location>
        <position position="323"/>
    </location>
</feature>
<sequence length="323" mass="37979">MNKLQYLIKKTLWSFKNYGLKKTLHIVKNWLTVPSMRKENRLNPKMRYDNVDFLLKKIDFRKNYLYGDRKSRLGPDSIHLSWILSPFHIGSGGHQTIFRFIKFLSERGYKNVLYITDGHNFSSEKEAAQMIYEQFFPIQDLDVRFLKEEELVNGQAAIDDTDFVIATRYNTAYYAALINNCIKRFYFVQDLEPIFFPMGYNYILAENTYRLGMHAICASPWLAQQMKKYNLETDNFYLGYDPEVYFNRNLAREKGTVVFYARYQSERRAVELGMLALEIAAQKVPDMKAILYGANDNLSGYDFPFENKGVIKYDEMADIFAKA</sequence>
<dbReference type="Gene3D" id="3.40.50.2000">
    <property type="entry name" value="Glycogen Phosphorylase B"/>
    <property type="match status" value="1"/>
</dbReference>
<proteinExistence type="predicted"/>
<protein>
    <recommendedName>
        <fullName evidence="3">Glycosyltransferase family 1 protein</fullName>
    </recommendedName>
</protein>
<dbReference type="GO" id="GO:0030247">
    <property type="term" value="F:polysaccharide binding"/>
    <property type="evidence" value="ECO:0007669"/>
    <property type="project" value="InterPro"/>
</dbReference>